<dbReference type="Proteomes" id="UP000321121">
    <property type="component" value="Unassembled WGS sequence"/>
</dbReference>
<evidence type="ECO:0000313" key="1">
    <source>
        <dbReference type="EMBL" id="GEK72860.1"/>
    </source>
</evidence>
<accession>A0ABQ0U338</accession>
<dbReference type="PANTHER" id="PTHR38733:SF1">
    <property type="entry name" value="TYPE IV METHYL-DIRECTED RESTRICTION ENZYME ECOKMCRBC"/>
    <property type="match status" value="1"/>
</dbReference>
<comment type="caution">
    <text evidence="1">The sequence shown here is derived from an EMBL/GenBank/DDBJ whole genome shotgun (WGS) entry which is preliminary data.</text>
</comment>
<organism evidence="1 2">
    <name type="scientific">Halomonas halophila</name>
    <dbReference type="NCBI Taxonomy" id="29573"/>
    <lineage>
        <taxon>Bacteria</taxon>
        <taxon>Pseudomonadati</taxon>
        <taxon>Pseudomonadota</taxon>
        <taxon>Gammaproteobacteria</taxon>
        <taxon>Oceanospirillales</taxon>
        <taxon>Halomonadaceae</taxon>
        <taxon>Halomonas</taxon>
    </lineage>
</organism>
<dbReference type="InterPro" id="IPR019292">
    <property type="entry name" value="McrC"/>
</dbReference>
<name>A0ABQ0U338_9GAMM</name>
<evidence type="ECO:0000313" key="2">
    <source>
        <dbReference type="Proteomes" id="UP000321121"/>
    </source>
</evidence>
<sequence length="462" mass="51602">MISSLQEAIGLSGGEKKQREVISAIEQKEIVLPSEVFVSEGKLNLYPEVLVKDIVRVYLKKKQLKLQAGNYVGVIPLNEDFAVKIYPKAPIFNIDRMIRVANGLPHHLTGWVSEYAPDDPLSFDLFKYLIDLLVSALDVIKVEGLYKKDCLFRNTSAYPKGRVDVANTVKTIWARGRRGEVISSWVDKSADNPVNRCIKYALWLIAEKVRRLATNGWERDLSRINNSYNSFLGVSFDQDLQFLFDYEVRDPEELGFGRQAYITALKVSKLLIFKGGVSVGREGSDFSSQSFLFSLSEIFENYFYRVLANSSILKENGVSVLDGGKFGSGGAKTCLFDMEGRGGGNVTLMKSLEKSIATPDVVVQKGDGDKAERLILEVKYKNALPLVDRAGINQAVTYGVRYDAKKVVLVHPVSDDRKSLAGGLHRLGVVKDIELFQLAVDLSREDIVEMEKELCNYVCSLL</sequence>
<dbReference type="EMBL" id="BJUS01000012">
    <property type="protein sequence ID" value="GEK72860.1"/>
    <property type="molecule type" value="Genomic_DNA"/>
</dbReference>
<protein>
    <recommendedName>
        <fullName evidence="3">McrBC 5-methylcytosine restriction system component</fullName>
    </recommendedName>
</protein>
<gene>
    <name evidence="1" type="ORF">HHA04nite_14040</name>
</gene>
<dbReference type="RefSeq" id="WP_146908531.1">
    <property type="nucleotide sequence ID" value="NZ_BJUS01000012.1"/>
</dbReference>
<reference evidence="1 2" key="1">
    <citation type="submission" date="2019-07" db="EMBL/GenBank/DDBJ databases">
        <title>Whole genome shotgun sequence of Halomonas halophila NBRC 102604.</title>
        <authorList>
            <person name="Hosoyama A."/>
            <person name="Uohara A."/>
            <person name="Ohji S."/>
            <person name="Ichikawa N."/>
        </authorList>
    </citation>
    <scope>NUCLEOTIDE SEQUENCE [LARGE SCALE GENOMIC DNA]</scope>
    <source>
        <strain evidence="1 2">NBRC 102604</strain>
    </source>
</reference>
<keyword evidence="2" id="KW-1185">Reference proteome</keyword>
<dbReference type="PANTHER" id="PTHR38733">
    <property type="entry name" value="PROTEIN MCRC"/>
    <property type="match status" value="1"/>
</dbReference>
<dbReference type="Pfam" id="PF10117">
    <property type="entry name" value="McrBC"/>
    <property type="match status" value="1"/>
</dbReference>
<evidence type="ECO:0008006" key="3">
    <source>
        <dbReference type="Google" id="ProtNLM"/>
    </source>
</evidence>
<proteinExistence type="predicted"/>